<organism evidence="6 7">
    <name type="scientific">Micromonospora carbonacea</name>
    <dbReference type="NCBI Taxonomy" id="47853"/>
    <lineage>
        <taxon>Bacteria</taxon>
        <taxon>Bacillati</taxon>
        <taxon>Actinomycetota</taxon>
        <taxon>Actinomycetes</taxon>
        <taxon>Micromonosporales</taxon>
        <taxon>Micromonosporaceae</taxon>
        <taxon>Micromonospora</taxon>
    </lineage>
</organism>
<dbReference type="GO" id="GO:0055085">
    <property type="term" value="P:transmembrane transport"/>
    <property type="evidence" value="ECO:0007669"/>
    <property type="project" value="UniProtKB-ARBA"/>
</dbReference>
<dbReference type="PANTHER" id="PTHR43776">
    <property type="entry name" value="TRANSPORT ATP-BINDING PROTEIN"/>
    <property type="match status" value="1"/>
</dbReference>
<sequence>MTGEPAISVRDLSRSYRQGRGMFARGTPVPAVRGISFDIPTGSTFGLVGESGSGKSTTARIVCGLEPMDRGAVRVQGRDVGSLRRRDVKAFRRSMQLVFQDPMASLNPYWKVGTLVEEGIRVHDLVPRNRRRDRVVELLERCGLPASALDRHPHEFSGGQRQRISIARALAVEPAILVLDEPVSALDVSIQAQILTLLKHLQDESHLTYLFIGHDLAVVERFCDRVAVMKRGLIVEEGSTRDVIRNPQDPYTERLIEATPVPDPTLRRRVPRKDHS</sequence>
<dbReference type="InterPro" id="IPR003439">
    <property type="entry name" value="ABC_transporter-like_ATP-bd"/>
</dbReference>
<dbReference type="Gene3D" id="3.40.50.300">
    <property type="entry name" value="P-loop containing nucleotide triphosphate hydrolases"/>
    <property type="match status" value="1"/>
</dbReference>
<gene>
    <name evidence="6" type="ORF">GA0070563_102138</name>
</gene>
<dbReference type="EMBL" id="FMCT01000002">
    <property type="protein sequence ID" value="SCE80757.1"/>
    <property type="molecule type" value="Genomic_DNA"/>
</dbReference>
<keyword evidence="3" id="KW-0547">Nucleotide-binding</keyword>
<evidence type="ECO:0000256" key="1">
    <source>
        <dbReference type="ARBA" id="ARBA00005417"/>
    </source>
</evidence>
<proteinExistence type="inferred from homology"/>
<dbReference type="SMART" id="SM00382">
    <property type="entry name" value="AAA"/>
    <property type="match status" value="1"/>
</dbReference>
<dbReference type="InterPro" id="IPR013563">
    <property type="entry name" value="Oligopep_ABC_C"/>
</dbReference>
<dbReference type="GO" id="GO:0016887">
    <property type="term" value="F:ATP hydrolysis activity"/>
    <property type="evidence" value="ECO:0007669"/>
    <property type="project" value="InterPro"/>
</dbReference>
<dbReference type="PROSITE" id="PS50893">
    <property type="entry name" value="ABC_TRANSPORTER_2"/>
    <property type="match status" value="1"/>
</dbReference>
<dbReference type="PROSITE" id="PS00211">
    <property type="entry name" value="ABC_TRANSPORTER_1"/>
    <property type="match status" value="1"/>
</dbReference>
<dbReference type="CDD" id="cd03257">
    <property type="entry name" value="ABC_NikE_OppD_transporters"/>
    <property type="match status" value="1"/>
</dbReference>
<keyword evidence="2" id="KW-0813">Transport</keyword>
<dbReference type="InterPro" id="IPR027417">
    <property type="entry name" value="P-loop_NTPase"/>
</dbReference>
<accession>A0A1C4V9W3</accession>
<evidence type="ECO:0000256" key="3">
    <source>
        <dbReference type="ARBA" id="ARBA00022741"/>
    </source>
</evidence>
<dbReference type="GO" id="GO:0015833">
    <property type="term" value="P:peptide transport"/>
    <property type="evidence" value="ECO:0007669"/>
    <property type="project" value="InterPro"/>
</dbReference>
<dbReference type="AlphaFoldDB" id="A0A1C4V9W3"/>
<keyword evidence="4" id="KW-0067">ATP-binding</keyword>
<evidence type="ECO:0000313" key="7">
    <source>
        <dbReference type="Proteomes" id="UP000183585"/>
    </source>
</evidence>
<protein>
    <submittedName>
        <fullName evidence="6">Oligopeptide/dipeptide transporter, C-terminal region</fullName>
    </submittedName>
</protein>
<name>A0A1C4V9W3_9ACTN</name>
<comment type="similarity">
    <text evidence="1">Belongs to the ABC transporter superfamily.</text>
</comment>
<evidence type="ECO:0000259" key="5">
    <source>
        <dbReference type="PROSITE" id="PS50893"/>
    </source>
</evidence>
<dbReference type="PANTHER" id="PTHR43776:SF7">
    <property type="entry name" value="D,D-DIPEPTIDE TRANSPORT ATP-BINDING PROTEIN DDPF-RELATED"/>
    <property type="match status" value="1"/>
</dbReference>
<dbReference type="InterPro" id="IPR003593">
    <property type="entry name" value="AAA+_ATPase"/>
</dbReference>
<dbReference type="Pfam" id="PF00005">
    <property type="entry name" value="ABC_tran"/>
    <property type="match status" value="1"/>
</dbReference>
<feature type="domain" description="ABC transporter" evidence="5">
    <location>
        <begin position="7"/>
        <end position="256"/>
    </location>
</feature>
<evidence type="ECO:0000256" key="4">
    <source>
        <dbReference type="ARBA" id="ARBA00022840"/>
    </source>
</evidence>
<keyword evidence="7" id="KW-1185">Reference proteome</keyword>
<dbReference type="RefSeq" id="WP_074472991.1">
    <property type="nucleotide sequence ID" value="NZ_FMCT01000002.1"/>
</dbReference>
<dbReference type="FunFam" id="3.40.50.300:FF:000016">
    <property type="entry name" value="Oligopeptide ABC transporter ATP-binding component"/>
    <property type="match status" value="1"/>
</dbReference>
<dbReference type="GO" id="GO:0005524">
    <property type="term" value="F:ATP binding"/>
    <property type="evidence" value="ECO:0007669"/>
    <property type="project" value="UniProtKB-KW"/>
</dbReference>
<dbReference type="InterPro" id="IPR050319">
    <property type="entry name" value="ABC_transp_ATP-bind"/>
</dbReference>
<evidence type="ECO:0000313" key="6">
    <source>
        <dbReference type="EMBL" id="SCE80757.1"/>
    </source>
</evidence>
<evidence type="ECO:0000256" key="2">
    <source>
        <dbReference type="ARBA" id="ARBA00022448"/>
    </source>
</evidence>
<reference evidence="7" key="1">
    <citation type="submission" date="2016-06" db="EMBL/GenBank/DDBJ databases">
        <authorList>
            <person name="Varghese N."/>
            <person name="Submissions Spin"/>
        </authorList>
    </citation>
    <scope>NUCLEOTIDE SEQUENCE [LARGE SCALE GENOMIC DNA]</scope>
    <source>
        <strain evidence="7">DSM 43168</strain>
    </source>
</reference>
<dbReference type="InterPro" id="IPR017871">
    <property type="entry name" value="ABC_transporter-like_CS"/>
</dbReference>
<dbReference type="SUPFAM" id="SSF52540">
    <property type="entry name" value="P-loop containing nucleoside triphosphate hydrolases"/>
    <property type="match status" value="1"/>
</dbReference>
<dbReference type="Pfam" id="PF08352">
    <property type="entry name" value="oligo_HPY"/>
    <property type="match status" value="1"/>
</dbReference>
<dbReference type="Proteomes" id="UP000183585">
    <property type="component" value="Unassembled WGS sequence"/>
</dbReference>